<dbReference type="Gene3D" id="3.30.1490.110">
    <property type="match status" value="1"/>
</dbReference>
<evidence type="ECO:0000256" key="3">
    <source>
        <dbReference type="ARBA" id="ARBA00023136"/>
    </source>
</evidence>
<dbReference type="SUPFAM" id="SSF53067">
    <property type="entry name" value="Actin-like ATPase domain"/>
    <property type="match status" value="2"/>
</dbReference>
<dbReference type="PIRSF" id="PIRSF003101">
    <property type="entry name" value="FtsA"/>
    <property type="match status" value="1"/>
</dbReference>
<dbReference type="HAMAP" id="MF_02033">
    <property type="entry name" value="FtsA"/>
    <property type="match status" value="1"/>
</dbReference>
<dbReference type="GO" id="GO:0051301">
    <property type="term" value="P:cell division"/>
    <property type="evidence" value="ECO:0007669"/>
    <property type="project" value="UniProtKB-KW"/>
</dbReference>
<reference evidence="6 7" key="1">
    <citation type="journal article" date="2016" name="Nat. Commun.">
        <title>Thousands of microbial genomes shed light on interconnected biogeochemical processes in an aquifer system.</title>
        <authorList>
            <person name="Anantharaman K."/>
            <person name="Brown C.T."/>
            <person name="Hug L.A."/>
            <person name="Sharon I."/>
            <person name="Castelle C.J."/>
            <person name="Probst A.J."/>
            <person name="Thomas B.C."/>
            <person name="Singh A."/>
            <person name="Wilkins M.J."/>
            <person name="Karaoz U."/>
            <person name="Brodie E.L."/>
            <person name="Williams K.H."/>
            <person name="Hubbard S.S."/>
            <person name="Banfield J.F."/>
        </authorList>
    </citation>
    <scope>NUCLEOTIDE SEQUENCE [LARGE SCALE GENOMIC DNA]</scope>
</reference>
<keyword evidence="2 6" id="KW-0132">Cell division</keyword>
<accession>A0A1F7I584</accession>
<sequence>MAQNLLCGIDVGSSKMSCIIARVSEEEPTPRVMGFSSVPSRGVKRGQIVDINQVSSSLEQAIEQAERMAGAKVTSAFASVGGPHIESINSQGVVAVSHPDVEISDDDVSRVIDAAKAISLSSTREVIEVSPREYIVDGQGGIKNPLGMSGVRLEVNTHIITASMTNLKNLERCMSDLGIEIRGYVFSGLSSALATMSETEKELGAVLVDLGGGKIDIAVYIEGALTHSSSIPIGARHITNDIAVGLRVSLDSAEHIKLMLSDSAKLKYLKDKKDDVDISGLRLKEGLNSFSYKTVVDGIIRPRLEEMFEQVLVALDTNECMNLVPSGLIITGGGALSVGALEIAKRVIGLPARIG</sequence>
<keyword evidence="4" id="KW-0131">Cell cycle</keyword>
<dbReference type="CDD" id="cd24048">
    <property type="entry name" value="ASKHA_NBD_FtsA"/>
    <property type="match status" value="1"/>
</dbReference>
<proteinExistence type="inferred from homology"/>
<comment type="caution">
    <text evidence="6">The sequence shown here is derived from an EMBL/GenBank/DDBJ whole genome shotgun (WGS) entry which is preliminary data.</text>
</comment>
<dbReference type="Pfam" id="PF02491">
    <property type="entry name" value="SHS2_FTSA"/>
    <property type="match status" value="1"/>
</dbReference>
<dbReference type="Proteomes" id="UP000178076">
    <property type="component" value="Unassembled WGS sequence"/>
</dbReference>
<dbReference type="NCBIfam" id="TIGR01174">
    <property type="entry name" value="ftsA"/>
    <property type="match status" value="1"/>
</dbReference>
<organism evidence="6 7">
    <name type="scientific">Candidatus Roizmanbacteria bacterium RIFCSPHIGHO2_12_FULL_42_10</name>
    <dbReference type="NCBI Taxonomy" id="1802053"/>
    <lineage>
        <taxon>Bacteria</taxon>
        <taxon>Candidatus Roizmaniibacteriota</taxon>
    </lineage>
</organism>
<dbReference type="EMBL" id="MGAD01000017">
    <property type="protein sequence ID" value="OGK38524.1"/>
    <property type="molecule type" value="Genomic_DNA"/>
</dbReference>
<dbReference type="GO" id="GO:0032153">
    <property type="term" value="C:cell division site"/>
    <property type="evidence" value="ECO:0007669"/>
    <property type="project" value="TreeGrafter"/>
</dbReference>
<name>A0A1F7I584_9BACT</name>
<gene>
    <name evidence="6" type="ORF">A3F32_02935</name>
</gene>
<dbReference type="PANTHER" id="PTHR32432:SF4">
    <property type="entry name" value="CELL DIVISION PROTEIN FTSA"/>
    <property type="match status" value="1"/>
</dbReference>
<dbReference type="InterPro" id="IPR003494">
    <property type="entry name" value="SHS2_FtsA"/>
</dbReference>
<keyword evidence="1" id="KW-1003">Cell membrane</keyword>
<dbReference type="InterPro" id="IPR043129">
    <property type="entry name" value="ATPase_NBD"/>
</dbReference>
<evidence type="ECO:0000256" key="1">
    <source>
        <dbReference type="ARBA" id="ARBA00022475"/>
    </source>
</evidence>
<dbReference type="InterPro" id="IPR020823">
    <property type="entry name" value="Cell_div_FtsA"/>
</dbReference>
<feature type="non-terminal residue" evidence="6">
    <location>
        <position position="355"/>
    </location>
</feature>
<protein>
    <submittedName>
        <fullName evidence="6">Cell division protein FtsA</fullName>
    </submittedName>
</protein>
<dbReference type="Pfam" id="PF14450">
    <property type="entry name" value="FtsA"/>
    <property type="match status" value="2"/>
</dbReference>
<feature type="domain" description="SHS2" evidence="5">
    <location>
        <begin position="6"/>
        <end position="195"/>
    </location>
</feature>
<dbReference type="PANTHER" id="PTHR32432">
    <property type="entry name" value="CELL DIVISION PROTEIN FTSA-RELATED"/>
    <property type="match status" value="1"/>
</dbReference>
<dbReference type="Gene3D" id="3.30.420.40">
    <property type="match status" value="2"/>
</dbReference>
<evidence type="ECO:0000256" key="4">
    <source>
        <dbReference type="ARBA" id="ARBA00023306"/>
    </source>
</evidence>
<keyword evidence="3" id="KW-0472">Membrane</keyword>
<evidence type="ECO:0000256" key="2">
    <source>
        <dbReference type="ARBA" id="ARBA00022618"/>
    </source>
</evidence>
<dbReference type="AlphaFoldDB" id="A0A1F7I584"/>
<dbReference type="SMART" id="SM00842">
    <property type="entry name" value="FtsA"/>
    <property type="match status" value="1"/>
</dbReference>
<evidence type="ECO:0000313" key="7">
    <source>
        <dbReference type="Proteomes" id="UP000178076"/>
    </source>
</evidence>
<dbReference type="GO" id="GO:0009898">
    <property type="term" value="C:cytoplasmic side of plasma membrane"/>
    <property type="evidence" value="ECO:0007669"/>
    <property type="project" value="TreeGrafter"/>
</dbReference>
<evidence type="ECO:0000259" key="5">
    <source>
        <dbReference type="SMART" id="SM00842"/>
    </source>
</evidence>
<dbReference type="InterPro" id="IPR050696">
    <property type="entry name" value="FtsA/MreB"/>
</dbReference>
<evidence type="ECO:0000313" key="6">
    <source>
        <dbReference type="EMBL" id="OGK38524.1"/>
    </source>
</evidence>